<evidence type="ECO:0000313" key="1">
    <source>
        <dbReference type="EMBL" id="GIY86384.1"/>
    </source>
</evidence>
<name>A0AAV4WX52_CAEEX</name>
<reference evidence="1 2" key="1">
    <citation type="submission" date="2021-06" db="EMBL/GenBank/DDBJ databases">
        <title>Caerostris extrusa draft genome.</title>
        <authorList>
            <person name="Kono N."/>
            <person name="Arakawa K."/>
        </authorList>
    </citation>
    <scope>NUCLEOTIDE SEQUENCE [LARGE SCALE GENOMIC DNA]</scope>
</reference>
<dbReference type="AlphaFoldDB" id="A0AAV4WX52"/>
<sequence>MQCIGTGGSIASYHYPLTFPALKLKVLSDEVISEEDFMAKTNRQHTSVTTLLTHDSPLRGLCYCRWEQFLAFTVNVMCTLYNTPFL</sequence>
<dbReference type="EMBL" id="BPLR01016787">
    <property type="protein sequence ID" value="GIY86384.1"/>
    <property type="molecule type" value="Genomic_DNA"/>
</dbReference>
<accession>A0AAV4WX52</accession>
<keyword evidence="2" id="KW-1185">Reference proteome</keyword>
<evidence type="ECO:0000313" key="2">
    <source>
        <dbReference type="Proteomes" id="UP001054945"/>
    </source>
</evidence>
<protein>
    <submittedName>
        <fullName evidence="1">Uncharacterized protein</fullName>
    </submittedName>
</protein>
<gene>
    <name evidence="1" type="ORF">CEXT_116341</name>
</gene>
<dbReference type="Proteomes" id="UP001054945">
    <property type="component" value="Unassembled WGS sequence"/>
</dbReference>
<organism evidence="1 2">
    <name type="scientific">Caerostris extrusa</name>
    <name type="common">Bark spider</name>
    <name type="synonym">Caerostris bankana</name>
    <dbReference type="NCBI Taxonomy" id="172846"/>
    <lineage>
        <taxon>Eukaryota</taxon>
        <taxon>Metazoa</taxon>
        <taxon>Ecdysozoa</taxon>
        <taxon>Arthropoda</taxon>
        <taxon>Chelicerata</taxon>
        <taxon>Arachnida</taxon>
        <taxon>Araneae</taxon>
        <taxon>Araneomorphae</taxon>
        <taxon>Entelegynae</taxon>
        <taxon>Araneoidea</taxon>
        <taxon>Araneidae</taxon>
        <taxon>Caerostris</taxon>
    </lineage>
</organism>
<comment type="caution">
    <text evidence="1">The sequence shown here is derived from an EMBL/GenBank/DDBJ whole genome shotgun (WGS) entry which is preliminary data.</text>
</comment>
<proteinExistence type="predicted"/>